<organism evidence="1 2">
    <name type="scientific">Roridomyces roridus</name>
    <dbReference type="NCBI Taxonomy" id="1738132"/>
    <lineage>
        <taxon>Eukaryota</taxon>
        <taxon>Fungi</taxon>
        <taxon>Dikarya</taxon>
        <taxon>Basidiomycota</taxon>
        <taxon>Agaricomycotina</taxon>
        <taxon>Agaricomycetes</taxon>
        <taxon>Agaricomycetidae</taxon>
        <taxon>Agaricales</taxon>
        <taxon>Marasmiineae</taxon>
        <taxon>Mycenaceae</taxon>
        <taxon>Roridomyces</taxon>
    </lineage>
</organism>
<dbReference type="EMBL" id="JARKIF010000045">
    <property type="protein sequence ID" value="KAJ7608433.1"/>
    <property type="molecule type" value="Genomic_DNA"/>
</dbReference>
<dbReference type="Proteomes" id="UP001221142">
    <property type="component" value="Unassembled WGS sequence"/>
</dbReference>
<comment type="caution">
    <text evidence="1">The sequence shown here is derived from an EMBL/GenBank/DDBJ whole genome shotgun (WGS) entry which is preliminary data.</text>
</comment>
<dbReference type="AlphaFoldDB" id="A0AAD7B2F8"/>
<name>A0AAD7B2F8_9AGAR</name>
<proteinExistence type="predicted"/>
<sequence length="382" mass="43614">MFPPELVELIIQHGWFTLCTSSHRHAYSMTCWMLVSREWLSIAVPIFLRDVWATCGSIRFHLFTKWRSDHLVYRLAGITDLRTYLAQNCRSLTVSVFQKFAGDYECQCNDMADYVANKSDTLRPRIDGLPHFGIPLKELVTVIRDFVPNITSLHFVLVDYLPTFWYWDRPDKLWPNDKYPDTLTDLHITFAYNSPPPSLLTEAARGTFFPPRQFSDLSHGSGFDSIKKLVVREANTDFVAFFTRLCPRLECIESTAPFGVEDLPLGVINDSLVFRRLAPTTDWGITGSDVFVGPLPLVPTQDTPPMPEETMKSLQTNIAMHINLADERANSILDSPHRHPAGRHVCDQSILLEDALKKLQAALSYPKLADQVLEYSHLVHEY</sequence>
<gene>
    <name evidence="1" type="ORF">FB45DRAFT_1067516</name>
</gene>
<accession>A0AAD7B2F8</accession>
<keyword evidence="2" id="KW-1185">Reference proteome</keyword>
<evidence type="ECO:0000313" key="1">
    <source>
        <dbReference type="EMBL" id="KAJ7608433.1"/>
    </source>
</evidence>
<protein>
    <submittedName>
        <fullName evidence="1">Uncharacterized protein</fullName>
    </submittedName>
</protein>
<reference evidence="1" key="1">
    <citation type="submission" date="2023-03" db="EMBL/GenBank/DDBJ databases">
        <title>Massive genome expansion in bonnet fungi (Mycena s.s.) driven by repeated elements and novel gene families across ecological guilds.</title>
        <authorList>
            <consortium name="Lawrence Berkeley National Laboratory"/>
            <person name="Harder C.B."/>
            <person name="Miyauchi S."/>
            <person name="Viragh M."/>
            <person name="Kuo A."/>
            <person name="Thoen E."/>
            <person name="Andreopoulos B."/>
            <person name="Lu D."/>
            <person name="Skrede I."/>
            <person name="Drula E."/>
            <person name="Henrissat B."/>
            <person name="Morin E."/>
            <person name="Kohler A."/>
            <person name="Barry K."/>
            <person name="LaButti K."/>
            <person name="Morin E."/>
            <person name="Salamov A."/>
            <person name="Lipzen A."/>
            <person name="Mereny Z."/>
            <person name="Hegedus B."/>
            <person name="Baldrian P."/>
            <person name="Stursova M."/>
            <person name="Weitz H."/>
            <person name="Taylor A."/>
            <person name="Grigoriev I.V."/>
            <person name="Nagy L.G."/>
            <person name="Martin F."/>
            <person name="Kauserud H."/>
        </authorList>
    </citation>
    <scope>NUCLEOTIDE SEQUENCE</scope>
    <source>
        <strain evidence="1">9284</strain>
    </source>
</reference>
<evidence type="ECO:0000313" key="2">
    <source>
        <dbReference type="Proteomes" id="UP001221142"/>
    </source>
</evidence>
<feature type="non-terminal residue" evidence="1">
    <location>
        <position position="382"/>
    </location>
</feature>